<dbReference type="InterPro" id="IPR036922">
    <property type="entry name" value="Rieske_2Fe-2S_sf"/>
</dbReference>
<feature type="region of interest" description="Disordered" evidence="6">
    <location>
        <begin position="337"/>
        <end position="373"/>
    </location>
</feature>
<dbReference type="InterPro" id="IPR017941">
    <property type="entry name" value="Rieske_2Fe-2S"/>
</dbReference>
<sequence>MLRRFWYALMPISMLDDGPKPFTLLGENLVLWRRADGKPAALQDRCCHRTARLSKGWVNERGDIVCGYHGWEYNCSGNCVRIPQAPDNAIPSGAKVQAYHVQEKYGYVWVALDDPLQPIPDFPEDGDPGYRRIFQFYEKWNTSSLRVMENAFDNSHFSFVHRANFGLSEQPKPEKYDLQQREWGFEAETLVPIRNIEAGHRVTGTTEPITHRHMFNRWDLPFTRRFGCTYPKPRPAPAGATPTRRCCSPTRSRRPTQRHRGAGARQAGDPARRVRLAAGSVRLRQEYLAQAVCRPGNTFGGPYALVGQPIPPHRNGQCRPHAGNGVPGSHADAVGARGRERAAAAGPGPHAARRGRRTRAARAGAGGAGPLWHGLSARVVGRHADARVDRAGAGDQPGPAADGRAFRRARRVHPQQARRRPARAVGRARPHRGLRHPQHLRSGLPVEPRGGDGGAAGPRDRRRGHRGPGSPR</sequence>
<dbReference type="PANTHER" id="PTHR21266:SF59">
    <property type="entry name" value="BLR4922 PROTEIN"/>
    <property type="match status" value="1"/>
</dbReference>
<evidence type="ECO:0000313" key="9">
    <source>
        <dbReference type="Proteomes" id="UP000005808"/>
    </source>
</evidence>
<evidence type="ECO:0000256" key="6">
    <source>
        <dbReference type="SAM" id="MobiDB-lite"/>
    </source>
</evidence>
<evidence type="ECO:0000256" key="1">
    <source>
        <dbReference type="ARBA" id="ARBA00022714"/>
    </source>
</evidence>
<evidence type="ECO:0000313" key="8">
    <source>
        <dbReference type="EMBL" id="EHP43018.1"/>
    </source>
</evidence>
<feature type="compositionally biased region" description="Basic residues" evidence="6">
    <location>
        <begin position="351"/>
        <end position="360"/>
    </location>
</feature>
<comment type="caution">
    <text evidence="8">The sequence shown here is derived from an EMBL/GenBank/DDBJ whole genome shotgun (WGS) entry which is preliminary data.</text>
</comment>
<feature type="domain" description="Rieske" evidence="7">
    <location>
        <begin position="6"/>
        <end position="110"/>
    </location>
</feature>
<feature type="region of interest" description="Disordered" evidence="6">
    <location>
        <begin position="389"/>
        <end position="472"/>
    </location>
</feature>
<keyword evidence="2" id="KW-0479">Metal-binding</keyword>
<dbReference type="GO" id="GO:0046872">
    <property type="term" value="F:metal ion binding"/>
    <property type="evidence" value="ECO:0007669"/>
    <property type="project" value="UniProtKB-KW"/>
</dbReference>
<dbReference type="InterPro" id="IPR044043">
    <property type="entry name" value="VanA_C_cat"/>
</dbReference>
<dbReference type="Gene3D" id="2.102.10.10">
    <property type="entry name" value="Rieske [2Fe-2S] iron-sulphur domain"/>
    <property type="match status" value="1"/>
</dbReference>
<gene>
    <name evidence="8" type="ORF">OR16_11148</name>
</gene>
<dbReference type="Proteomes" id="UP000005808">
    <property type="component" value="Unassembled WGS sequence"/>
</dbReference>
<feature type="compositionally biased region" description="Basic residues" evidence="6">
    <location>
        <begin position="251"/>
        <end position="262"/>
    </location>
</feature>
<accession>H1S3B3</accession>
<keyword evidence="4" id="KW-0408">Iron</keyword>
<evidence type="ECO:0000259" key="7">
    <source>
        <dbReference type="PROSITE" id="PS51296"/>
    </source>
</evidence>
<keyword evidence="1" id="KW-0001">2Fe-2S</keyword>
<dbReference type="Pfam" id="PF00355">
    <property type="entry name" value="Rieske"/>
    <property type="match status" value="1"/>
</dbReference>
<dbReference type="GO" id="GO:0016491">
    <property type="term" value="F:oxidoreductase activity"/>
    <property type="evidence" value="ECO:0007669"/>
    <property type="project" value="UniProtKB-KW"/>
</dbReference>
<evidence type="ECO:0000256" key="3">
    <source>
        <dbReference type="ARBA" id="ARBA00023002"/>
    </source>
</evidence>
<dbReference type="Gene3D" id="3.90.380.10">
    <property type="entry name" value="Naphthalene 1,2-dioxygenase Alpha Subunit, Chain A, domain 1"/>
    <property type="match status" value="1"/>
</dbReference>
<organism evidence="8 9">
    <name type="scientific">Cupriavidus basilensis OR16</name>
    <dbReference type="NCBI Taxonomy" id="1127483"/>
    <lineage>
        <taxon>Bacteria</taxon>
        <taxon>Pseudomonadati</taxon>
        <taxon>Pseudomonadota</taxon>
        <taxon>Betaproteobacteria</taxon>
        <taxon>Burkholderiales</taxon>
        <taxon>Burkholderiaceae</taxon>
        <taxon>Cupriavidus</taxon>
    </lineage>
</organism>
<dbReference type="PANTHER" id="PTHR21266">
    <property type="entry name" value="IRON-SULFUR DOMAIN CONTAINING PROTEIN"/>
    <property type="match status" value="1"/>
</dbReference>
<protein>
    <submittedName>
        <fullName evidence="8">Rieske 2Fe-2S family protein</fullName>
    </submittedName>
</protein>
<dbReference type="PROSITE" id="PS51296">
    <property type="entry name" value="RIESKE"/>
    <property type="match status" value="1"/>
</dbReference>
<evidence type="ECO:0000256" key="4">
    <source>
        <dbReference type="ARBA" id="ARBA00023004"/>
    </source>
</evidence>
<dbReference type="AlphaFoldDB" id="H1S3B3"/>
<evidence type="ECO:0000256" key="2">
    <source>
        <dbReference type="ARBA" id="ARBA00022723"/>
    </source>
</evidence>
<keyword evidence="3" id="KW-0560">Oxidoreductase</keyword>
<evidence type="ECO:0000256" key="5">
    <source>
        <dbReference type="ARBA" id="ARBA00023014"/>
    </source>
</evidence>
<dbReference type="EMBL" id="AHJE01000024">
    <property type="protein sequence ID" value="EHP43018.1"/>
    <property type="molecule type" value="Genomic_DNA"/>
</dbReference>
<dbReference type="InterPro" id="IPR050584">
    <property type="entry name" value="Cholesterol_7-desaturase"/>
</dbReference>
<feature type="compositionally biased region" description="Low complexity" evidence="6">
    <location>
        <begin position="393"/>
        <end position="403"/>
    </location>
</feature>
<dbReference type="CDD" id="cd03469">
    <property type="entry name" value="Rieske_RO_Alpha_N"/>
    <property type="match status" value="1"/>
</dbReference>
<reference evidence="8 9" key="1">
    <citation type="journal article" date="2012" name="J. Bacteriol.">
        <title>De Novo Genome Project of Cupriavidus basilensis OR16.</title>
        <authorList>
            <person name="Cserhati M."/>
            <person name="Kriszt B."/>
            <person name="Szoboszlay S."/>
            <person name="Toth A."/>
            <person name="Szabo I."/>
            <person name="Tancsics A."/>
            <person name="Nagy I."/>
            <person name="Horvath B."/>
            <person name="Nagy I."/>
            <person name="Kukolya J."/>
        </authorList>
    </citation>
    <scope>NUCLEOTIDE SEQUENCE [LARGE SCALE GENOMIC DNA]</scope>
    <source>
        <strain evidence="8 9">OR16</strain>
    </source>
</reference>
<name>H1S3B3_9BURK</name>
<dbReference type="SUPFAM" id="SSF50022">
    <property type="entry name" value="ISP domain"/>
    <property type="match status" value="1"/>
</dbReference>
<feature type="region of interest" description="Disordered" evidence="6">
    <location>
        <begin position="231"/>
        <end position="271"/>
    </location>
</feature>
<dbReference type="GO" id="GO:0051537">
    <property type="term" value="F:2 iron, 2 sulfur cluster binding"/>
    <property type="evidence" value="ECO:0007669"/>
    <property type="project" value="UniProtKB-KW"/>
</dbReference>
<proteinExistence type="predicted"/>
<keyword evidence="5" id="KW-0411">Iron-sulfur</keyword>
<feature type="compositionally biased region" description="Low complexity" evidence="6">
    <location>
        <begin position="237"/>
        <end position="250"/>
    </location>
</feature>
<feature type="compositionally biased region" description="Basic residues" evidence="6">
    <location>
        <begin position="406"/>
        <end position="439"/>
    </location>
</feature>
<dbReference type="Pfam" id="PF19112">
    <property type="entry name" value="VanA_C"/>
    <property type="match status" value="1"/>
</dbReference>
<dbReference type="SUPFAM" id="SSF55961">
    <property type="entry name" value="Bet v1-like"/>
    <property type="match status" value="1"/>
</dbReference>